<evidence type="ECO:0000256" key="3">
    <source>
        <dbReference type="ARBA" id="ARBA00022989"/>
    </source>
</evidence>
<proteinExistence type="predicted"/>
<dbReference type="Pfam" id="PF06803">
    <property type="entry name" value="DUF1232"/>
    <property type="match status" value="1"/>
</dbReference>
<evidence type="ECO:0000259" key="5">
    <source>
        <dbReference type="Pfam" id="PF06803"/>
    </source>
</evidence>
<keyword evidence="3" id="KW-1133">Transmembrane helix</keyword>
<comment type="subcellular location">
    <subcellularLocation>
        <location evidence="1">Endomembrane system</location>
        <topology evidence="1">Multi-pass membrane protein</topology>
    </subcellularLocation>
</comment>
<evidence type="ECO:0000256" key="4">
    <source>
        <dbReference type="ARBA" id="ARBA00023136"/>
    </source>
</evidence>
<dbReference type="Proteomes" id="UP001208017">
    <property type="component" value="Unassembled WGS sequence"/>
</dbReference>
<evidence type="ECO:0000256" key="1">
    <source>
        <dbReference type="ARBA" id="ARBA00004127"/>
    </source>
</evidence>
<comment type="caution">
    <text evidence="6">The sequence shown here is derived from an EMBL/GenBank/DDBJ whole genome shotgun (WGS) entry which is preliminary data.</text>
</comment>
<keyword evidence="7" id="KW-1185">Reference proteome</keyword>
<evidence type="ECO:0000313" key="7">
    <source>
        <dbReference type="Proteomes" id="UP001208017"/>
    </source>
</evidence>
<name>A0ABT3X2U3_9BACL</name>
<feature type="domain" description="DUF1232" evidence="5">
    <location>
        <begin position="24"/>
        <end position="58"/>
    </location>
</feature>
<dbReference type="InterPro" id="IPR010652">
    <property type="entry name" value="DUF1232"/>
</dbReference>
<keyword evidence="4" id="KW-0472">Membrane</keyword>
<dbReference type="EMBL" id="JAPMLT010000009">
    <property type="protein sequence ID" value="MCX7571224.1"/>
    <property type="molecule type" value="Genomic_DNA"/>
</dbReference>
<sequence>MNKPSFFQNVVGMFKDKHTPLRDKLLIAGGTVYILSPVDLVPDLIMLLGYTDDLAVLIGTYRVFRRSYNNYVRRSDVVAEQEWKWK</sequence>
<gene>
    <name evidence="6" type="ORF">OS242_14830</name>
</gene>
<accession>A0ABT3X2U3</accession>
<keyword evidence="2" id="KW-0812">Transmembrane</keyword>
<protein>
    <submittedName>
        <fullName evidence="6">DUF1232 domain-containing protein</fullName>
    </submittedName>
</protein>
<organism evidence="6 7">
    <name type="scientific">Tumebacillus lacus</name>
    <dbReference type="NCBI Taxonomy" id="2995335"/>
    <lineage>
        <taxon>Bacteria</taxon>
        <taxon>Bacillati</taxon>
        <taxon>Bacillota</taxon>
        <taxon>Bacilli</taxon>
        <taxon>Bacillales</taxon>
        <taxon>Alicyclobacillaceae</taxon>
        <taxon>Tumebacillus</taxon>
    </lineage>
</organism>
<evidence type="ECO:0000313" key="6">
    <source>
        <dbReference type="EMBL" id="MCX7571224.1"/>
    </source>
</evidence>
<dbReference type="RefSeq" id="WP_267152468.1">
    <property type="nucleotide sequence ID" value="NZ_JAPMLT010000009.1"/>
</dbReference>
<reference evidence="6 7" key="1">
    <citation type="submission" date="2022-11" db="EMBL/GenBank/DDBJ databases">
        <title>Study of microbial diversity in lake waters.</title>
        <authorList>
            <person name="Zhang J."/>
        </authorList>
    </citation>
    <scope>NUCLEOTIDE SEQUENCE [LARGE SCALE GENOMIC DNA]</scope>
    <source>
        <strain evidence="6 7">DT12</strain>
    </source>
</reference>
<evidence type="ECO:0000256" key="2">
    <source>
        <dbReference type="ARBA" id="ARBA00022692"/>
    </source>
</evidence>